<dbReference type="PANTHER" id="PTHR30258">
    <property type="entry name" value="TYPE II SECRETION SYSTEM PROTEIN GSPE-RELATED"/>
    <property type="match status" value="1"/>
</dbReference>
<proteinExistence type="inferred from homology"/>
<dbReference type="Proteomes" id="UP000006867">
    <property type="component" value="Chromosome"/>
</dbReference>
<gene>
    <name evidence="5" type="ordered locus">BATR1942_10680</name>
</gene>
<dbReference type="InterPro" id="IPR047667">
    <property type="entry name" value="ATPase_ComGA"/>
</dbReference>
<evidence type="ECO:0000256" key="3">
    <source>
        <dbReference type="ARBA" id="ARBA00022840"/>
    </source>
</evidence>
<evidence type="ECO:0000259" key="4">
    <source>
        <dbReference type="PROSITE" id="PS00662"/>
    </source>
</evidence>
<comment type="similarity">
    <text evidence="1">Belongs to the GSP E family.</text>
</comment>
<evidence type="ECO:0000313" key="6">
    <source>
        <dbReference type="Proteomes" id="UP000006867"/>
    </source>
</evidence>
<sequence length="356" mass="40500">MDTIEKTSRTLIEEAYSVKASDIHIVPREQDALIHFRIDHALLKKRTMKKEECVRLISHFKFLSAMDIGERRKPQSGSLSLKLKKGTVYLRMSTLPTINDESLVIRVLPQHNIPAIERLSLFPKTGATLLSFLKHSHGLIIFTGPTGSGKSTTLYSLVQYAKKHFNRNIITLEDPVETRDQDVLQVQVNEKAGITYSAGLKAILRHDPDMIVLGEIRDAETAKIAVRAAMTGHLVLTSLHTRDAKGAIYRLLEFGVNMNEIEQTAIAIVAQRLVDLTCPFCEKGCSSVYCRITRDVRRATIYELLYGKNLQQCIQEARGERANYQYRTLRQIIRKGIALGYLTTNNYDRWVYHEED</sequence>
<keyword evidence="6" id="KW-1185">Reference proteome</keyword>
<name>A0ABN3ZC15_BACA1</name>
<dbReference type="InterPro" id="IPR001482">
    <property type="entry name" value="T2SS/T4SS_dom"/>
</dbReference>
<keyword evidence="3" id="KW-0067">ATP-binding</keyword>
<dbReference type="SUPFAM" id="SSF52540">
    <property type="entry name" value="P-loop containing nucleoside triphosphate hydrolases"/>
    <property type="match status" value="1"/>
</dbReference>
<feature type="domain" description="Bacterial type II secretion system protein E" evidence="4">
    <location>
        <begin position="204"/>
        <end position="218"/>
    </location>
</feature>
<keyword evidence="2" id="KW-0547">Nucleotide-binding</keyword>
<dbReference type="PROSITE" id="PS00662">
    <property type="entry name" value="T2SP_E"/>
    <property type="match status" value="1"/>
</dbReference>
<dbReference type="Gene3D" id="3.40.50.300">
    <property type="entry name" value="P-loop containing nucleotide triphosphate hydrolases"/>
    <property type="match status" value="1"/>
</dbReference>
<dbReference type="NCBIfam" id="NF041000">
    <property type="entry name" value="ATPase_ComGA"/>
    <property type="match status" value="1"/>
</dbReference>
<dbReference type="PANTHER" id="PTHR30258:SF2">
    <property type="entry name" value="COMG OPERON PROTEIN 1"/>
    <property type="match status" value="1"/>
</dbReference>
<dbReference type="Gene3D" id="3.30.450.90">
    <property type="match status" value="1"/>
</dbReference>
<organism evidence="5 6">
    <name type="scientific">Bacillus atrophaeus (strain 1942)</name>
    <dbReference type="NCBI Taxonomy" id="720555"/>
    <lineage>
        <taxon>Bacteria</taxon>
        <taxon>Bacillati</taxon>
        <taxon>Bacillota</taxon>
        <taxon>Bacilli</taxon>
        <taxon>Bacillales</taxon>
        <taxon>Bacillaceae</taxon>
        <taxon>Bacillus</taxon>
    </lineage>
</organism>
<accession>A0ABN3ZC15</accession>
<dbReference type="RefSeq" id="WP_003325427.1">
    <property type="nucleotide sequence ID" value="NC_014639.1"/>
</dbReference>
<dbReference type="EMBL" id="CP002207">
    <property type="protein sequence ID" value="ADP33067.1"/>
    <property type="molecule type" value="Genomic_DNA"/>
</dbReference>
<dbReference type="CDD" id="cd01129">
    <property type="entry name" value="PulE-GspE-like"/>
    <property type="match status" value="1"/>
</dbReference>
<dbReference type="InterPro" id="IPR027417">
    <property type="entry name" value="P-loop_NTPase"/>
</dbReference>
<evidence type="ECO:0000256" key="1">
    <source>
        <dbReference type="ARBA" id="ARBA00006611"/>
    </source>
</evidence>
<evidence type="ECO:0000313" key="5">
    <source>
        <dbReference type="EMBL" id="ADP33067.1"/>
    </source>
</evidence>
<dbReference type="Pfam" id="PF00437">
    <property type="entry name" value="T2SSE"/>
    <property type="match status" value="1"/>
</dbReference>
<dbReference type="SMART" id="SM00382">
    <property type="entry name" value="AAA"/>
    <property type="match status" value="1"/>
</dbReference>
<dbReference type="InterPro" id="IPR003593">
    <property type="entry name" value="AAA+_ATPase"/>
</dbReference>
<evidence type="ECO:0000256" key="2">
    <source>
        <dbReference type="ARBA" id="ARBA00022741"/>
    </source>
</evidence>
<protein>
    <submittedName>
        <fullName evidence="5">Membrane associated factor for DNA competence</fullName>
    </submittedName>
</protein>
<reference evidence="5 6" key="1">
    <citation type="journal article" date="2011" name="Front. Microbiol.">
        <title>Genomic signatures of strain selection and enhancement in Bacillus atrophaeus var. globigii, a historical biowarfare simulant.</title>
        <authorList>
            <person name="Gibbons H.S."/>
            <person name="Broomall S.M."/>
            <person name="McNew L.A."/>
            <person name="Daligault H."/>
            <person name="Chapman C."/>
            <person name="Bruce D."/>
            <person name="Karavis M."/>
            <person name="Krepps M."/>
            <person name="McGregor P.A."/>
            <person name="Hong C."/>
            <person name="Park K.H."/>
            <person name="Akmal A."/>
            <person name="Feldman A."/>
            <person name="Lin J.S."/>
            <person name="Chang W.E."/>
            <person name="Higgs B.W."/>
            <person name="Demirev P."/>
            <person name="Lindquist J."/>
            <person name="Liem A."/>
            <person name="Fochler E."/>
            <person name="Read T.D."/>
            <person name="Tapia R."/>
            <person name="Johnson S."/>
            <person name="Bishop-Lilly K.A."/>
            <person name="Detter C."/>
            <person name="Han C."/>
            <person name="Sozhamannan S."/>
            <person name="Rosenzweig C.N."/>
            <person name="Skowronski E.W."/>
        </authorList>
    </citation>
    <scope>NUCLEOTIDE SEQUENCE [LARGE SCALE GENOMIC DNA]</scope>
    <source>
        <strain evidence="5 6">1942</strain>
    </source>
</reference>